<dbReference type="NCBIfam" id="TIGR02175">
    <property type="entry name" value="PorC_KorC"/>
    <property type="match status" value="1"/>
</dbReference>
<dbReference type="AlphaFoldDB" id="A0A7C1WIF1"/>
<dbReference type="EMBL" id="DSLG01000002">
    <property type="protein sequence ID" value="HEA86567.1"/>
    <property type="molecule type" value="Genomic_DNA"/>
</dbReference>
<evidence type="ECO:0000259" key="2">
    <source>
        <dbReference type="Pfam" id="PF01558"/>
    </source>
</evidence>
<reference evidence="4" key="1">
    <citation type="journal article" date="2020" name="mSystems">
        <title>Genome- and Community-Level Interaction Insights into Carbon Utilization and Element Cycling Functions of Hydrothermarchaeota in Hydrothermal Sediment.</title>
        <authorList>
            <person name="Zhou Z."/>
            <person name="Liu Y."/>
            <person name="Xu W."/>
            <person name="Pan J."/>
            <person name="Luo Z.H."/>
            <person name="Li M."/>
        </authorList>
    </citation>
    <scope>NUCLEOTIDE SEQUENCE [LARGE SCALE GENOMIC DNA]</scope>
    <source>
        <strain evidence="4">SpSt-236</strain>
        <strain evidence="3">SpSt-265</strain>
    </source>
</reference>
<evidence type="ECO:0000256" key="1">
    <source>
        <dbReference type="ARBA" id="ARBA00023002"/>
    </source>
</evidence>
<dbReference type="InterPro" id="IPR052554">
    <property type="entry name" value="2-oxoglutarate_synth_KorC"/>
</dbReference>
<dbReference type="PANTHER" id="PTHR42730:SF1">
    <property type="entry name" value="2-OXOGLUTARATE SYNTHASE SUBUNIT KORC"/>
    <property type="match status" value="1"/>
</dbReference>
<dbReference type="InterPro" id="IPR019752">
    <property type="entry name" value="Pyrv/ketoisovalerate_OxRed_cat"/>
</dbReference>
<dbReference type="InterPro" id="IPR002869">
    <property type="entry name" value="Pyrv_flavodox_OxRed_cen"/>
</dbReference>
<keyword evidence="4" id="KW-0670">Pyruvate</keyword>
<organism evidence="4">
    <name type="scientific">candidate division WOR-3 bacterium</name>
    <dbReference type="NCBI Taxonomy" id="2052148"/>
    <lineage>
        <taxon>Bacteria</taxon>
        <taxon>Bacteria division WOR-3</taxon>
    </lineage>
</organism>
<sequence length="182" mass="19919">MQEIKLSGFGGQGIIMMGMILGKAATLYDNKYATLTQSFGPEARGGACSAQLIISETRILYPYLTAPDILVAMSQEAYEKFEPTLKDGGVLILEQNLVKPHNHEGRVREFAIPATRIAESLGNRMFANMVMLGFVCAVTGIVPKEALIKAVKDTLPARVLEKNLTALEQGYQQGMAQLEQKR</sequence>
<proteinExistence type="predicted"/>
<evidence type="ECO:0000313" key="3">
    <source>
        <dbReference type="EMBL" id="HEA86567.1"/>
    </source>
</evidence>
<dbReference type="InterPro" id="IPR011894">
    <property type="entry name" value="PorC_KorC"/>
</dbReference>
<feature type="domain" description="Pyruvate/ketoisovalerate oxidoreductase catalytic" evidence="2">
    <location>
        <begin position="10"/>
        <end position="172"/>
    </location>
</feature>
<dbReference type="GO" id="GO:0016625">
    <property type="term" value="F:oxidoreductase activity, acting on the aldehyde or oxo group of donors, iron-sulfur protein as acceptor"/>
    <property type="evidence" value="ECO:0007669"/>
    <property type="project" value="InterPro"/>
</dbReference>
<dbReference type="Gene3D" id="3.40.920.10">
    <property type="entry name" value="Pyruvate-ferredoxin oxidoreductase, PFOR, domain III"/>
    <property type="match status" value="1"/>
</dbReference>
<protein>
    <submittedName>
        <fullName evidence="4">Pyruvate ferredoxin oxidoreductase</fullName>
    </submittedName>
</protein>
<dbReference type="Pfam" id="PF01558">
    <property type="entry name" value="POR"/>
    <property type="match status" value="1"/>
</dbReference>
<evidence type="ECO:0000313" key="4">
    <source>
        <dbReference type="EMBL" id="HEE18327.1"/>
    </source>
</evidence>
<keyword evidence="1" id="KW-0560">Oxidoreductase</keyword>
<dbReference type="SUPFAM" id="SSF53323">
    <property type="entry name" value="Pyruvate-ferredoxin oxidoreductase, PFOR, domain III"/>
    <property type="match status" value="1"/>
</dbReference>
<name>A0A7C1WIF1_UNCW3</name>
<dbReference type="PANTHER" id="PTHR42730">
    <property type="entry name" value="2-OXOGLUTARATE SYNTHASE SUBUNIT KORC"/>
    <property type="match status" value="1"/>
</dbReference>
<accession>A0A7C1WIF1</accession>
<gene>
    <name evidence="4" type="ORF">ENP62_02100</name>
    <name evidence="3" type="ORF">ENP94_00970</name>
</gene>
<dbReference type="EMBL" id="DSKA01000157">
    <property type="protein sequence ID" value="HEE18327.1"/>
    <property type="molecule type" value="Genomic_DNA"/>
</dbReference>
<comment type="caution">
    <text evidence="4">The sequence shown here is derived from an EMBL/GenBank/DDBJ whole genome shotgun (WGS) entry which is preliminary data.</text>
</comment>